<keyword evidence="9" id="KW-1185">Reference proteome</keyword>
<dbReference type="EMBL" id="AGZR01000005">
    <property type="protein sequence ID" value="EPD33079.1"/>
    <property type="molecule type" value="Genomic_DNA"/>
</dbReference>
<evidence type="ECO:0000256" key="6">
    <source>
        <dbReference type="SAM" id="MobiDB-lite"/>
    </source>
</evidence>
<evidence type="ECO:0000256" key="4">
    <source>
        <dbReference type="ARBA" id="ARBA00024732"/>
    </source>
</evidence>
<dbReference type="STRING" id="883161.HMPREF9306_00608"/>
<name>S2WZC7_9ACTN</name>
<dbReference type="PATRIC" id="fig|883161.3.peg.610"/>
<comment type="miscellaneous">
    <text evidence="5">In the reaction, the free carboxyl group of octanoic acid is attached via an amide linkage to the epsilon-amino group of a specific lysine residue of lipoyl domains of lipoate-dependent enzymes.</text>
</comment>
<sequence length="271" mass="30391">MTTQSHLDEQRKLNFQRIGISDEDSFLTEYMSAWNMQRRIHEAVAEGRHENTVLLLQHPSVYTAGRSTKPDEKPFDGTPVIDIDRGGKITWHGPGQLVGYPIIHLADGYYVVDYVRRLEEALIRTCDDLGVLAGRVDGRTGVWLPATDDRPERKLIAIGVRVAKRTTMHGFAFNVRDDMAAFGNIVPCGIADAGVTSLAQELETVPSLSQVADAFEPHMRELLEDYGPFDIHDHWWRPRDPNQTSDSAPKRPATPLIQRIAGPTVRKDSDV</sequence>
<comment type="similarity">
    <text evidence="5">Belongs to the LipB family.</text>
</comment>
<organism evidence="8 9">
    <name type="scientific">Propionimicrobium lymphophilum ACS-093-V-SCH5</name>
    <dbReference type="NCBI Taxonomy" id="883161"/>
    <lineage>
        <taxon>Bacteria</taxon>
        <taxon>Bacillati</taxon>
        <taxon>Actinomycetota</taxon>
        <taxon>Actinomycetes</taxon>
        <taxon>Propionibacteriales</taxon>
        <taxon>Propionibacteriaceae</taxon>
        <taxon>Propionimicrobium</taxon>
    </lineage>
</organism>
<feature type="region of interest" description="Disordered" evidence="6">
    <location>
        <begin position="237"/>
        <end position="271"/>
    </location>
</feature>
<dbReference type="OrthoDB" id="9787061at2"/>
<comment type="pathway">
    <text evidence="1 5">Protein modification; protein lipoylation via endogenous pathway; protein N(6)-(lipoyl)lysine from octanoyl-[acyl-carrier-protein]: step 1/2.</text>
</comment>
<dbReference type="InterPro" id="IPR000544">
    <property type="entry name" value="Octanoyltransferase"/>
</dbReference>
<comment type="subcellular location">
    <subcellularLocation>
        <location evidence="5">Cytoplasm</location>
    </subcellularLocation>
</comment>
<keyword evidence="5" id="KW-0963">Cytoplasm</keyword>
<evidence type="ECO:0000256" key="3">
    <source>
        <dbReference type="ARBA" id="ARBA00023315"/>
    </source>
</evidence>
<dbReference type="NCBIfam" id="NF010925">
    <property type="entry name" value="PRK14345.1"/>
    <property type="match status" value="1"/>
</dbReference>
<keyword evidence="2 5" id="KW-0808">Transferase</keyword>
<evidence type="ECO:0000256" key="1">
    <source>
        <dbReference type="ARBA" id="ARBA00004821"/>
    </source>
</evidence>
<dbReference type="EC" id="2.3.1.181" evidence="5"/>
<comment type="caution">
    <text evidence="8">The sequence shown here is derived from an EMBL/GenBank/DDBJ whole genome shotgun (WGS) entry which is preliminary data.</text>
</comment>
<dbReference type="GO" id="GO:0005737">
    <property type="term" value="C:cytoplasm"/>
    <property type="evidence" value="ECO:0007669"/>
    <property type="project" value="UniProtKB-SubCell"/>
</dbReference>
<feature type="site" description="Lowers pKa of active site Cys" evidence="5">
    <location>
        <position position="154"/>
    </location>
</feature>
<evidence type="ECO:0000256" key="5">
    <source>
        <dbReference type="HAMAP-Rule" id="MF_00013"/>
    </source>
</evidence>
<dbReference type="SUPFAM" id="SSF55681">
    <property type="entry name" value="Class II aaRS and biotin synthetases"/>
    <property type="match status" value="1"/>
</dbReference>
<dbReference type="AlphaFoldDB" id="S2WZC7"/>
<proteinExistence type="inferred from homology"/>
<accession>S2WZC7</accession>
<feature type="binding site" evidence="5">
    <location>
        <begin position="170"/>
        <end position="172"/>
    </location>
    <ligand>
        <name>substrate</name>
    </ligand>
</feature>
<evidence type="ECO:0000313" key="9">
    <source>
        <dbReference type="Proteomes" id="UP000014417"/>
    </source>
</evidence>
<evidence type="ECO:0000313" key="8">
    <source>
        <dbReference type="EMBL" id="EPD33079.1"/>
    </source>
</evidence>
<dbReference type="NCBIfam" id="TIGR00214">
    <property type="entry name" value="lipB"/>
    <property type="match status" value="1"/>
</dbReference>
<comment type="catalytic activity">
    <reaction evidence="5">
        <text>octanoyl-[ACP] + L-lysyl-[protein] = N(6)-octanoyl-L-lysyl-[protein] + holo-[ACP] + H(+)</text>
        <dbReference type="Rhea" id="RHEA:17665"/>
        <dbReference type="Rhea" id="RHEA-COMP:9636"/>
        <dbReference type="Rhea" id="RHEA-COMP:9685"/>
        <dbReference type="Rhea" id="RHEA-COMP:9752"/>
        <dbReference type="Rhea" id="RHEA-COMP:9928"/>
        <dbReference type="ChEBI" id="CHEBI:15378"/>
        <dbReference type="ChEBI" id="CHEBI:29969"/>
        <dbReference type="ChEBI" id="CHEBI:64479"/>
        <dbReference type="ChEBI" id="CHEBI:78463"/>
        <dbReference type="ChEBI" id="CHEBI:78809"/>
        <dbReference type="EC" id="2.3.1.181"/>
    </reaction>
</comment>
<dbReference type="GO" id="GO:0033819">
    <property type="term" value="F:lipoyl(octanoyl) transferase activity"/>
    <property type="evidence" value="ECO:0007669"/>
    <property type="project" value="UniProtKB-EC"/>
</dbReference>
<dbReference type="RefSeq" id="WP_016455454.1">
    <property type="nucleotide sequence ID" value="NZ_KE150269.1"/>
</dbReference>
<dbReference type="Gene3D" id="3.30.930.10">
    <property type="entry name" value="Bira Bifunctional Protein, Domain 2"/>
    <property type="match status" value="1"/>
</dbReference>
<feature type="binding site" evidence="5">
    <location>
        <begin position="157"/>
        <end position="159"/>
    </location>
    <ligand>
        <name>substrate</name>
    </ligand>
</feature>
<evidence type="ECO:0000256" key="2">
    <source>
        <dbReference type="ARBA" id="ARBA00022679"/>
    </source>
</evidence>
<dbReference type="CDD" id="cd16444">
    <property type="entry name" value="LipB"/>
    <property type="match status" value="1"/>
</dbReference>
<evidence type="ECO:0000259" key="7">
    <source>
        <dbReference type="PROSITE" id="PS51733"/>
    </source>
</evidence>
<protein>
    <recommendedName>
        <fullName evidence="5">Octanoyltransferase</fullName>
        <ecNumber evidence="5">2.3.1.181</ecNumber>
    </recommendedName>
    <alternativeName>
        <fullName evidence="5">Lipoate-protein ligase B</fullName>
    </alternativeName>
    <alternativeName>
        <fullName evidence="5">Lipoyl/octanoyl transferase</fullName>
    </alternativeName>
    <alternativeName>
        <fullName evidence="5">Octanoyl-[acyl-carrier-protein]-protein N-octanoyltransferase</fullName>
    </alternativeName>
</protein>
<dbReference type="Proteomes" id="UP000014417">
    <property type="component" value="Unassembled WGS sequence"/>
</dbReference>
<dbReference type="InterPro" id="IPR004143">
    <property type="entry name" value="BPL_LPL_catalytic"/>
</dbReference>
<dbReference type="Pfam" id="PF21948">
    <property type="entry name" value="LplA-B_cat"/>
    <property type="match status" value="1"/>
</dbReference>
<feature type="active site" description="Acyl-thioester intermediate" evidence="5">
    <location>
        <position position="188"/>
    </location>
</feature>
<dbReference type="PANTHER" id="PTHR10993">
    <property type="entry name" value="OCTANOYLTRANSFERASE"/>
    <property type="match status" value="1"/>
</dbReference>
<dbReference type="PROSITE" id="PS51733">
    <property type="entry name" value="BPL_LPL_CATALYTIC"/>
    <property type="match status" value="1"/>
</dbReference>
<dbReference type="PROSITE" id="PS01313">
    <property type="entry name" value="LIPB"/>
    <property type="match status" value="1"/>
</dbReference>
<dbReference type="HOGENOM" id="CLU_035168_2_0_11"/>
<reference evidence="8 9" key="1">
    <citation type="submission" date="2013-04" db="EMBL/GenBank/DDBJ databases">
        <title>The Genome Sequence of Propionimicrobium lymphophilum ACS-093-V-SCH5.</title>
        <authorList>
            <consortium name="The Broad Institute Genomics Platform"/>
            <person name="Earl A."/>
            <person name="Ward D."/>
            <person name="Feldgarden M."/>
            <person name="Gevers D."/>
            <person name="Saerens B."/>
            <person name="Vaneechoutte M."/>
            <person name="Walker B."/>
            <person name="Young S."/>
            <person name="Zeng Q."/>
            <person name="Gargeya S."/>
            <person name="Fitzgerald M."/>
            <person name="Haas B."/>
            <person name="Abouelleil A."/>
            <person name="Allen A.W."/>
            <person name="Alvarado L."/>
            <person name="Arachchi H.M."/>
            <person name="Berlin A.M."/>
            <person name="Chapman S.B."/>
            <person name="Gainer-Dewar J."/>
            <person name="Goldberg J."/>
            <person name="Griggs A."/>
            <person name="Gujja S."/>
            <person name="Hansen M."/>
            <person name="Howarth C."/>
            <person name="Imamovic A."/>
            <person name="Ireland A."/>
            <person name="Larimer J."/>
            <person name="McCowan C."/>
            <person name="Murphy C."/>
            <person name="Pearson M."/>
            <person name="Poon T.W."/>
            <person name="Priest M."/>
            <person name="Roberts A."/>
            <person name="Saif S."/>
            <person name="Shea T."/>
            <person name="Sisk P."/>
            <person name="Sykes S."/>
            <person name="Wortman J."/>
            <person name="Nusbaum C."/>
            <person name="Birren B."/>
        </authorList>
    </citation>
    <scope>NUCLEOTIDE SEQUENCE [LARGE SCALE GENOMIC DNA]</scope>
    <source>
        <strain evidence="8 9">ACS-093-V-SCH5</strain>
    </source>
</reference>
<dbReference type="InterPro" id="IPR020605">
    <property type="entry name" value="Octanoyltransferase_CS"/>
</dbReference>
<dbReference type="GO" id="GO:0009249">
    <property type="term" value="P:protein lipoylation"/>
    <property type="evidence" value="ECO:0007669"/>
    <property type="project" value="InterPro"/>
</dbReference>
<dbReference type="UniPathway" id="UPA00538">
    <property type="reaction ID" value="UER00592"/>
</dbReference>
<keyword evidence="3 5" id="KW-0012">Acyltransferase</keyword>
<dbReference type="HAMAP" id="MF_00013">
    <property type="entry name" value="LipB"/>
    <property type="match status" value="1"/>
</dbReference>
<gene>
    <name evidence="5" type="primary">lipB</name>
    <name evidence="8" type="ORF">HMPREF9306_00608</name>
</gene>
<dbReference type="PANTHER" id="PTHR10993:SF7">
    <property type="entry name" value="LIPOYLTRANSFERASE 2, MITOCHONDRIAL-RELATED"/>
    <property type="match status" value="1"/>
</dbReference>
<feature type="binding site" evidence="5">
    <location>
        <begin position="85"/>
        <end position="92"/>
    </location>
    <ligand>
        <name>substrate</name>
    </ligand>
</feature>
<dbReference type="InterPro" id="IPR045864">
    <property type="entry name" value="aa-tRNA-synth_II/BPL/LPL"/>
</dbReference>
<comment type="function">
    <text evidence="4 5">Catalyzes the transfer of endogenously produced octanoic acid from octanoyl-acyl-carrier-protein onto the lipoyl domains of lipoate-dependent enzymes. Lipoyl-ACP can also act as a substrate although octanoyl-ACP is likely to be the physiological substrate.</text>
</comment>
<feature type="domain" description="BPL/LPL catalytic" evidence="7">
    <location>
        <begin position="47"/>
        <end position="227"/>
    </location>
</feature>